<comment type="caution">
    <text evidence="2">The sequence shown here is derived from an EMBL/GenBank/DDBJ whole genome shotgun (WGS) entry which is preliminary data.</text>
</comment>
<dbReference type="EMBL" id="BQNB010010949">
    <property type="protein sequence ID" value="GJS84104.1"/>
    <property type="molecule type" value="Genomic_DNA"/>
</dbReference>
<keyword evidence="3" id="KW-1185">Reference proteome</keyword>
<name>A0ABQ4Z1U0_9ASTR</name>
<dbReference type="InterPro" id="IPR040249">
    <property type="entry name" value="Ricin_B-like_lectin_EULS3-like"/>
</dbReference>
<proteinExistence type="predicted"/>
<reference evidence="2" key="2">
    <citation type="submission" date="2022-01" db="EMBL/GenBank/DDBJ databases">
        <authorList>
            <person name="Yamashiro T."/>
            <person name="Shiraishi A."/>
            <person name="Satake H."/>
            <person name="Nakayama K."/>
        </authorList>
    </citation>
    <scope>NUCLEOTIDE SEQUENCE</scope>
</reference>
<evidence type="ECO:0000313" key="3">
    <source>
        <dbReference type="Proteomes" id="UP001151760"/>
    </source>
</evidence>
<dbReference type="PANTHER" id="PTHR31257:SF2">
    <property type="entry name" value="RICIN B-LIKE LECTIN EULS3"/>
    <property type="match status" value="1"/>
</dbReference>
<evidence type="ECO:0000313" key="2">
    <source>
        <dbReference type="EMBL" id="GJS84104.1"/>
    </source>
</evidence>
<dbReference type="SUPFAM" id="SSF50370">
    <property type="entry name" value="Ricin B-like lectins"/>
    <property type="match status" value="1"/>
</dbReference>
<dbReference type="Proteomes" id="UP001151760">
    <property type="component" value="Unassembled WGS sequence"/>
</dbReference>
<accession>A0ABQ4Z1U0</accession>
<feature type="region of interest" description="Disordered" evidence="1">
    <location>
        <begin position="1"/>
        <end position="29"/>
    </location>
</feature>
<dbReference type="PANTHER" id="PTHR31257">
    <property type="entry name" value="RICIN B-LIKE LECTIN EULS3"/>
    <property type="match status" value="1"/>
</dbReference>
<dbReference type="Gene3D" id="2.80.10.50">
    <property type="match status" value="1"/>
</dbReference>
<organism evidence="2 3">
    <name type="scientific">Tanacetum coccineum</name>
    <dbReference type="NCBI Taxonomy" id="301880"/>
    <lineage>
        <taxon>Eukaryota</taxon>
        <taxon>Viridiplantae</taxon>
        <taxon>Streptophyta</taxon>
        <taxon>Embryophyta</taxon>
        <taxon>Tracheophyta</taxon>
        <taxon>Spermatophyta</taxon>
        <taxon>Magnoliopsida</taxon>
        <taxon>eudicotyledons</taxon>
        <taxon>Gunneridae</taxon>
        <taxon>Pentapetalae</taxon>
        <taxon>asterids</taxon>
        <taxon>campanulids</taxon>
        <taxon>Asterales</taxon>
        <taxon>Asteraceae</taxon>
        <taxon>Asteroideae</taxon>
        <taxon>Anthemideae</taxon>
        <taxon>Anthemidinae</taxon>
        <taxon>Tanacetum</taxon>
    </lineage>
</organism>
<protein>
    <submittedName>
        <fullName evidence="2">Ricin B-like lectin R40G3</fullName>
    </submittedName>
</protein>
<feature type="non-terminal residue" evidence="2">
    <location>
        <position position="1"/>
    </location>
</feature>
<evidence type="ECO:0000256" key="1">
    <source>
        <dbReference type="SAM" id="MobiDB-lite"/>
    </source>
</evidence>
<feature type="compositionally biased region" description="Pro residues" evidence="1">
    <location>
        <begin position="1"/>
        <end position="18"/>
    </location>
</feature>
<dbReference type="InterPro" id="IPR035992">
    <property type="entry name" value="Ricin_B-like_lectins"/>
</dbReference>
<sequence length="239" mass="27173">HTYPPPPPHHAYPPPPPVIHHVSHEPSHHHVPHVPPVIINHHHTDHYEKKYTDDKPTVRVYCKAKTDYALTIRDGQVVLAPSNPSDPHQHWVKDLKFSTRVKDEQGYPSFALVNKATGQAMKHSVGATYPVQLTEYNPDKLDESVLWTESKDLGDGYRAVRMVNNIKLNVDAFNGDKNHGGVRDGTKIVLWEWKKDSNQRWTMDIASCGISMSSSYILSWEPGRCYVPHHAVVMCICEM</sequence>
<reference evidence="2" key="1">
    <citation type="journal article" date="2022" name="Int. J. Mol. Sci.">
        <title>Draft Genome of Tanacetum Coccineum: Genomic Comparison of Closely Related Tanacetum-Family Plants.</title>
        <authorList>
            <person name="Yamashiro T."/>
            <person name="Shiraishi A."/>
            <person name="Nakayama K."/>
            <person name="Satake H."/>
        </authorList>
    </citation>
    <scope>NUCLEOTIDE SEQUENCE</scope>
</reference>
<gene>
    <name evidence="2" type="ORF">Tco_0750645</name>
</gene>
<dbReference type="CDD" id="cd23431">
    <property type="entry name" value="beta-trefoil_Ricin_AtEULS3-like"/>
    <property type="match status" value="1"/>
</dbReference>